<dbReference type="SUPFAM" id="SSF53187">
    <property type="entry name" value="Zn-dependent exopeptidases"/>
    <property type="match status" value="1"/>
</dbReference>
<dbReference type="InterPro" id="IPR036264">
    <property type="entry name" value="Bact_exopeptidase_dim_dom"/>
</dbReference>
<dbReference type="CDD" id="cd03894">
    <property type="entry name" value="M20_ArgE"/>
    <property type="match status" value="1"/>
</dbReference>
<dbReference type="PROSITE" id="PS00758">
    <property type="entry name" value="ARGE_DAPE_CPG2_1"/>
    <property type="match status" value="1"/>
</dbReference>
<evidence type="ECO:0000256" key="9">
    <source>
        <dbReference type="ARBA" id="ARBA00023285"/>
    </source>
</evidence>
<evidence type="ECO:0000259" key="10">
    <source>
        <dbReference type="Pfam" id="PF07687"/>
    </source>
</evidence>
<dbReference type="PANTHER" id="PTHR43808">
    <property type="entry name" value="ACETYLORNITHINE DEACETYLASE"/>
    <property type="match status" value="1"/>
</dbReference>
<dbReference type="InterPro" id="IPR001261">
    <property type="entry name" value="ArgE/DapE_CS"/>
</dbReference>
<organism evidence="11 12">
    <name type="scientific">Tistrella bauzanensis</name>
    <dbReference type="NCBI Taxonomy" id="657419"/>
    <lineage>
        <taxon>Bacteria</taxon>
        <taxon>Pseudomonadati</taxon>
        <taxon>Pseudomonadota</taxon>
        <taxon>Alphaproteobacteria</taxon>
        <taxon>Geminicoccales</taxon>
        <taxon>Geminicoccaceae</taxon>
        <taxon>Tistrella</taxon>
    </lineage>
</organism>
<dbReference type="Pfam" id="PF01546">
    <property type="entry name" value="Peptidase_M20"/>
    <property type="match status" value="1"/>
</dbReference>
<proteinExistence type="inferred from homology"/>
<keyword evidence="4" id="KW-0055">Arginine biosynthesis</keyword>
<keyword evidence="3" id="KW-0963">Cytoplasm</keyword>
<dbReference type="InterPro" id="IPR010169">
    <property type="entry name" value="AcOrn-deacetyl"/>
</dbReference>
<accession>A0ABQ1IUU6</accession>
<evidence type="ECO:0000256" key="3">
    <source>
        <dbReference type="ARBA" id="ARBA00022490"/>
    </source>
</evidence>
<comment type="similarity">
    <text evidence="2">Belongs to the peptidase M20A family. ArgE subfamily.</text>
</comment>
<keyword evidence="8" id="KW-0862">Zinc</keyword>
<dbReference type="EMBL" id="BMDZ01000051">
    <property type="protein sequence ID" value="GGB52644.1"/>
    <property type="molecule type" value="Genomic_DNA"/>
</dbReference>
<keyword evidence="7" id="KW-0378">Hydrolase</keyword>
<dbReference type="Gene3D" id="3.40.630.10">
    <property type="entry name" value="Zn peptidases"/>
    <property type="match status" value="1"/>
</dbReference>
<sequence length="439" mass="46888">MDATIDLAGRIGPAADIATPDREAVDLIAALPDAARRRDALMARLIAFDTTSRLSNLPLIDFVEAWLRRFGVRVDRLPSADGAKANLYATLGPDGRGGVMLAGHTDVVPVDGQPWTSDPFRIVERDGLIHGRGTCDMKGYLACVLAKLPDWAALPLTDPVHFAFTYDEEVACMGAPELARHIAAKPWRPRLAVVGEPTSMRVVTAHKGVCLCTTRVTGAEAHSSQPHMGANAIIAAARITGFLDELEAEYASVAAADSPFDPPYTTVTAVMITGGTAPNIIPREAVLDWSARLMPGDSIDDIVDRLDLRVQAEVLPRMRAVAADTGVATTVSVNVDPLTPIPDSEAERLALALTGANSTHVVAFATEAGIFQQAGVPTVVCGPGSIDQAHRADEFVAREQLDQCMAFLDRLDDWLVDGLDRRLDLSRISAPAAVTGRQR</sequence>
<comment type="caution">
    <text evidence="11">The sequence shown here is derived from an EMBL/GenBank/DDBJ whole genome shotgun (WGS) entry which is preliminary data.</text>
</comment>
<evidence type="ECO:0000256" key="7">
    <source>
        <dbReference type="ARBA" id="ARBA00022801"/>
    </source>
</evidence>
<evidence type="ECO:0000256" key="5">
    <source>
        <dbReference type="ARBA" id="ARBA00022605"/>
    </source>
</evidence>
<dbReference type="Pfam" id="PF07687">
    <property type="entry name" value="M20_dimer"/>
    <property type="match status" value="1"/>
</dbReference>
<dbReference type="InterPro" id="IPR011650">
    <property type="entry name" value="Peptidase_M20_dimer"/>
</dbReference>
<dbReference type="NCBIfam" id="TIGR01892">
    <property type="entry name" value="AcOrn-deacetyl"/>
    <property type="match status" value="1"/>
</dbReference>
<reference evidence="12" key="1">
    <citation type="journal article" date="2019" name="Int. J. Syst. Evol. Microbiol.">
        <title>The Global Catalogue of Microorganisms (GCM) 10K type strain sequencing project: providing services to taxonomists for standard genome sequencing and annotation.</title>
        <authorList>
            <consortium name="The Broad Institute Genomics Platform"/>
            <consortium name="The Broad Institute Genome Sequencing Center for Infectious Disease"/>
            <person name="Wu L."/>
            <person name="Ma J."/>
        </authorList>
    </citation>
    <scope>NUCLEOTIDE SEQUENCE [LARGE SCALE GENOMIC DNA]</scope>
    <source>
        <strain evidence="12">CGMCC 1.10188</strain>
    </source>
</reference>
<name>A0ABQ1IUU6_9PROT</name>
<dbReference type="Gene3D" id="3.30.70.360">
    <property type="match status" value="1"/>
</dbReference>
<evidence type="ECO:0000256" key="8">
    <source>
        <dbReference type="ARBA" id="ARBA00022833"/>
    </source>
</evidence>
<evidence type="ECO:0000313" key="12">
    <source>
        <dbReference type="Proteomes" id="UP000603352"/>
    </source>
</evidence>
<dbReference type="Proteomes" id="UP000603352">
    <property type="component" value="Unassembled WGS sequence"/>
</dbReference>
<keyword evidence="5" id="KW-0028">Amino-acid biosynthesis</keyword>
<feature type="domain" description="Peptidase M20 dimerisation" evidence="10">
    <location>
        <begin position="204"/>
        <end position="313"/>
    </location>
</feature>
<evidence type="ECO:0000256" key="4">
    <source>
        <dbReference type="ARBA" id="ARBA00022571"/>
    </source>
</evidence>
<evidence type="ECO:0000256" key="1">
    <source>
        <dbReference type="ARBA" id="ARBA00001947"/>
    </source>
</evidence>
<dbReference type="PANTHER" id="PTHR43808:SF31">
    <property type="entry name" value="N-ACETYL-L-CITRULLINE DEACETYLASE"/>
    <property type="match status" value="1"/>
</dbReference>
<dbReference type="NCBIfam" id="NF005710">
    <property type="entry name" value="PRK07522.1"/>
    <property type="match status" value="1"/>
</dbReference>
<evidence type="ECO:0000313" key="11">
    <source>
        <dbReference type="EMBL" id="GGB52644.1"/>
    </source>
</evidence>
<evidence type="ECO:0000256" key="2">
    <source>
        <dbReference type="ARBA" id="ARBA00005691"/>
    </source>
</evidence>
<dbReference type="InterPro" id="IPR002933">
    <property type="entry name" value="Peptidase_M20"/>
</dbReference>
<keyword evidence="9" id="KW-0170">Cobalt</keyword>
<protein>
    <submittedName>
        <fullName evidence="11">Acetylornithine deacetylase</fullName>
    </submittedName>
</protein>
<comment type="cofactor">
    <cofactor evidence="1">
        <name>Zn(2+)</name>
        <dbReference type="ChEBI" id="CHEBI:29105"/>
    </cofactor>
</comment>
<keyword evidence="12" id="KW-1185">Reference proteome</keyword>
<dbReference type="InterPro" id="IPR050072">
    <property type="entry name" value="Peptidase_M20A"/>
</dbReference>
<gene>
    <name evidence="11" type="ORF">GCM10011505_37090</name>
</gene>
<evidence type="ECO:0000256" key="6">
    <source>
        <dbReference type="ARBA" id="ARBA00022723"/>
    </source>
</evidence>
<dbReference type="SUPFAM" id="SSF55031">
    <property type="entry name" value="Bacterial exopeptidase dimerisation domain"/>
    <property type="match status" value="1"/>
</dbReference>
<dbReference type="RefSeq" id="WP_229708276.1">
    <property type="nucleotide sequence ID" value="NZ_BMDZ01000051.1"/>
</dbReference>
<keyword evidence="6" id="KW-0479">Metal-binding</keyword>